<accession>A0ABS7SGT0</accession>
<dbReference type="Pfam" id="PF00528">
    <property type="entry name" value="BPD_transp_1"/>
    <property type="match status" value="1"/>
</dbReference>
<comment type="caution">
    <text evidence="9">The sequence shown here is derived from an EMBL/GenBank/DDBJ whole genome shotgun (WGS) entry which is preliminary data.</text>
</comment>
<protein>
    <submittedName>
        <fullName evidence="9">Sugar ABC transporter permease</fullName>
    </submittedName>
</protein>
<dbReference type="Gene3D" id="1.10.3720.10">
    <property type="entry name" value="MetI-like"/>
    <property type="match status" value="1"/>
</dbReference>
<dbReference type="InterPro" id="IPR050809">
    <property type="entry name" value="UgpAE/MalFG_permease"/>
</dbReference>
<organism evidence="9 10">
    <name type="scientific">Occultella gossypii</name>
    <dbReference type="NCBI Taxonomy" id="2800820"/>
    <lineage>
        <taxon>Bacteria</taxon>
        <taxon>Bacillati</taxon>
        <taxon>Actinomycetota</taxon>
        <taxon>Actinomycetes</taxon>
        <taxon>Micrococcales</taxon>
        <taxon>Ruaniaceae</taxon>
        <taxon>Occultella</taxon>
    </lineage>
</organism>
<evidence type="ECO:0000256" key="6">
    <source>
        <dbReference type="ARBA" id="ARBA00023136"/>
    </source>
</evidence>
<evidence type="ECO:0000256" key="5">
    <source>
        <dbReference type="ARBA" id="ARBA00022989"/>
    </source>
</evidence>
<dbReference type="PROSITE" id="PS50928">
    <property type="entry name" value="ABC_TM1"/>
    <property type="match status" value="1"/>
</dbReference>
<feature type="domain" description="ABC transmembrane type-1" evidence="8">
    <location>
        <begin position="57"/>
        <end position="271"/>
    </location>
</feature>
<keyword evidence="4 7" id="KW-0812">Transmembrane</keyword>
<dbReference type="PANTHER" id="PTHR43227">
    <property type="entry name" value="BLL4140 PROTEIN"/>
    <property type="match status" value="1"/>
</dbReference>
<feature type="transmembrane region" description="Helical" evidence="7">
    <location>
        <begin position="197"/>
        <end position="218"/>
    </location>
</feature>
<feature type="transmembrane region" description="Helical" evidence="7">
    <location>
        <begin position="250"/>
        <end position="271"/>
    </location>
</feature>
<comment type="similarity">
    <text evidence="7">Belongs to the binding-protein-dependent transport system permease family.</text>
</comment>
<evidence type="ECO:0000256" key="7">
    <source>
        <dbReference type="RuleBase" id="RU363032"/>
    </source>
</evidence>
<evidence type="ECO:0000259" key="8">
    <source>
        <dbReference type="PROSITE" id="PS50928"/>
    </source>
</evidence>
<sequence length="289" mass="32089">MIVPAVALMLLFIYIPLLGNVIAFMDYVPFVPFLDNGWVWFENFERLFADGDFWLALANTLVFTALNLLLFFPIPVMLALFVHSLLHPWLRSFLQSVLYLPHFLSWVIVVGFFQQTLGSAGVLNQFLAQNGLDPVNLMQNPELFKFMIVGQTVWKEAGWGTIIFLAALTAIDDALYESAAMDGAGVGRRLWHITLPGIRPIIILMLILRLGDALSVGFEQFLLQRNSVGPAAAEVLDTYVYYHGVVAGNWSVGVAAGLFKGVVGLILILAANKFAHLLGEDGIYKSTRR</sequence>
<dbReference type="Proteomes" id="UP000826651">
    <property type="component" value="Unassembled WGS sequence"/>
</dbReference>
<evidence type="ECO:0000313" key="9">
    <source>
        <dbReference type="EMBL" id="MBZ2198999.1"/>
    </source>
</evidence>
<evidence type="ECO:0000256" key="1">
    <source>
        <dbReference type="ARBA" id="ARBA00004651"/>
    </source>
</evidence>
<evidence type="ECO:0000256" key="3">
    <source>
        <dbReference type="ARBA" id="ARBA00022475"/>
    </source>
</evidence>
<reference evidence="9 10" key="1">
    <citation type="submission" date="2021-04" db="EMBL/GenBank/DDBJ databases">
        <title>Ruania sp. nov., isolated from sandy soil of mangrove forest.</title>
        <authorList>
            <person name="Ge X."/>
            <person name="Huang R."/>
            <person name="Liu W."/>
        </authorList>
    </citation>
    <scope>NUCLEOTIDE SEQUENCE [LARGE SCALE GENOMIC DNA]</scope>
    <source>
        <strain evidence="9 10">N2-46</strain>
    </source>
</reference>
<evidence type="ECO:0000256" key="2">
    <source>
        <dbReference type="ARBA" id="ARBA00022448"/>
    </source>
</evidence>
<evidence type="ECO:0000313" key="10">
    <source>
        <dbReference type="Proteomes" id="UP000826651"/>
    </source>
</evidence>
<comment type="subcellular location">
    <subcellularLocation>
        <location evidence="1 7">Cell membrane</location>
        <topology evidence="1 7">Multi-pass membrane protein</topology>
    </subcellularLocation>
</comment>
<feature type="transmembrane region" description="Helical" evidence="7">
    <location>
        <begin position="7"/>
        <end position="33"/>
    </location>
</feature>
<dbReference type="PANTHER" id="PTHR43227:SF11">
    <property type="entry name" value="BLL4140 PROTEIN"/>
    <property type="match status" value="1"/>
</dbReference>
<gene>
    <name evidence="9" type="ORF">KCQ71_22820</name>
</gene>
<keyword evidence="10" id="KW-1185">Reference proteome</keyword>
<dbReference type="InterPro" id="IPR000515">
    <property type="entry name" value="MetI-like"/>
</dbReference>
<feature type="transmembrane region" description="Helical" evidence="7">
    <location>
        <begin position="93"/>
        <end position="113"/>
    </location>
</feature>
<dbReference type="EMBL" id="JAGSHT010000022">
    <property type="protein sequence ID" value="MBZ2198999.1"/>
    <property type="molecule type" value="Genomic_DNA"/>
</dbReference>
<keyword evidence="6 7" id="KW-0472">Membrane</keyword>
<evidence type="ECO:0000256" key="4">
    <source>
        <dbReference type="ARBA" id="ARBA00022692"/>
    </source>
</evidence>
<keyword evidence="5 7" id="KW-1133">Transmembrane helix</keyword>
<dbReference type="RefSeq" id="WP_223410809.1">
    <property type="nucleotide sequence ID" value="NZ_JAGSHT010000022.1"/>
</dbReference>
<keyword evidence="2 7" id="KW-0813">Transport</keyword>
<dbReference type="InterPro" id="IPR035906">
    <property type="entry name" value="MetI-like_sf"/>
</dbReference>
<keyword evidence="3" id="KW-1003">Cell membrane</keyword>
<feature type="transmembrane region" description="Helical" evidence="7">
    <location>
        <begin position="53"/>
        <end position="81"/>
    </location>
</feature>
<feature type="transmembrane region" description="Helical" evidence="7">
    <location>
        <begin position="157"/>
        <end position="176"/>
    </location>
</feature>
<proteinExistence type="inferred from homology"/>
<dbReference type="SUPFAM" id="SSF161098">
    <property type="entry name" value="MetI-like"/>
    <property type="match status" value="1"/>
</dbReference>
<name>A0ABS7SGT0_9MICO</name>
<dbReference type="CDD" id="cd06261">
    <property type="entry name" value="TM_PBP2"/>
    <property type="match status" value="1"/>
</dbReference>